<evidence type="ECO:0000256" key="1">
    <source>
        <dbReference type="SAM" id="MobiDB-lite"/>
    </source>
</evidence>
<dbReference type="Proteomes" id="UP000053766">
    <property type="component" value="Unassembled WGS sequence"/>
</dbReference>
<sequence length="117" mass="13525">MKDLRIKGYHLVFRVNILQIPCGFSLIFYKLGYVIAACNRKRRITSENNTILAAEITQLTQEIAKHQSFDESSTFESSGVHEFTGSNAERRGQQNAAKEQYKNEKMDIMFDYHGKKM</sequence>
<keyword evidence="2" id="KW-1133">Transmembrane helix</keyword>
<evidence type="ECO:0000313" key="4">
    <source>
        <dbReference type="Proteomes" id="UP000053766"/>
    </source>
</evidence>
<keyword evidence="4" id="KW-1185">Reference proteome</keyword>
<accession>A0A0D8XAD6</accession>
<evidence type="ECO:0000256" key="2">
    <source>
        <dbReference type="SAM" id="Phobius"/>
    </source>
</evidence>
<dbReference type="OrthoDB" id="5872352at2759"/>
<keyword evidence="2" id="KW-0472">Membrane</keyword>
<reference evidence="4" key="2">
    <citation type="journal article" date="2016" name="Sci. Rep.">
        <title>Dictyocaulus viviparus genome, variome and transcriptome elucidate lungworm biology and support future intervention.</title>
        <authorList>
            <person name="McNulty S.N."/>
            <person name="Strube C."/>
            <person name="Rosa B.A."/>
            <person name="Martin J.C."/>
            <person name="Tyagi R."/>
            <person name="Choi Y.J."/>
            <person name="Wang Q."/>
            <person name="Hallsworth Pepin K."/>
            <person name="Zhang X."/>
            <person name="Ozersky P."/>
            <person name="Wilson R.K."/>
            <person name="Sternberg P.W."/>
            <person name="Gasser R.B."/>
            <person name="Mitreva M."/>
        </authorList>
    </citation>
    <scope>NUCLEOTIDE SEQUENCE [LARGE SCALE GENOMIC DNA]</scope>
    <source>
        <strain evidence="4">HannoverDv2000</strain>
    </source>
</reference>
<dbReference type="AlphaFoldDB" id="A0A0D8XAD6"/>
<name>A0A0D8XAD6_DICVI</name>
<reference evidence="3 4" key="1">
    <citation type="submission" date="2013-11" db="EMBL/GenBank/DDBJ databases">
        <title>Draft genome of the bovine lungworm Dictyocaulus viviparus.</title>
        <authorList>
            <person name="Mitreva M."/>
        </authorList>
    </citation>
    <scope>NUCLEOTIDE SEQUENCE [LARGE SCALE GENOMIC DNA]</scope>
    <source>
        <strain evidence="3 4">HannoverDv2000</strain>
    </source>
</reference>
<protein>
    <submittedName>
        <fullName evidence="3">Uncharacterized protein</fullName>
    </submittedName>
</protein>
<keyword evidence="2" id="KW-0812">Transmembrane</keyword>
<feature type="transmembrane region" description="Helical" evidence="2">
    <location>
        <begin position="12"/>
        <end position="36"/>
    </location>
</feature>
<organism evidence="3 4">
    <name type="scientific">Dictyocaulus viviparus</name>
    <name type="common">Bovine lungworm</name>
    <dbReference type="NCBI Taxonomy" id="29172"/>
    <lineage>
        <taxon>Eukaryota</taxon>
        <taxon>Metazoa</taxon>
        <taxon>Ecdysozoa</taxon>
        <taxon>Nematoda</taxon>
        <taxon>Chromadorea</taxon>
        <taxon>Rhabditida</taxon>
        <taxon>Rhabditina</taxon>
        <taxon>Rhabditomorpha</taxon>
        <taxon>Strongyloidea</taxon>
        <taxon>Metastrongylidae</taxon>
        <taxon>Dictyocaulus</taxon>
    </lineage>
</organism>
<evidence type="ECO:0000313" key="3">
    <source>
        <dbReference type="EMBL" id="KJH41565.1"/>
    </source>
</evidence>
<dbReference type="EMBL" id="KN716797">
    <property type="protein sequence ID" value="KJH41565.1"/>
    <property type="molecule type" value="Genomic_DNA"/>
</dbReference>
<proteinExistence type="predicted"/>
<gene>
    <name evidence="3" type="ORF">DICVIV_12457</name>
</gene>
<feature type="region of interest" description="Disordered" evidence="1">
    <location>
        <begin position="76"/>
        <end position="98"/>
    </location>
</feature>